<keyword evidence="7" id="KW-1185">Reference proteome</keyword>
<accession>A0A2T6BAT8</accession>
<sequence>MPDPKPAPQMNRPRVYPPPEFPPRRPALFARMPPAVFPVLMGALGLGLALRRGLPALGLPAEIGDMVLGAAVALWLFAAFGYLVKLTRRPSVLFEDLRVLPGRAGLAAGSLGLLLTSVAILPYVPAMAQGLLFAGLGLHAALAAALIYSFATGPAEAREVTPAWHLHFVGFIIGGLSAAPLGLIGLSLLIFAATGLAALAIWAVSLLQLFRRIPPAPLRPLLAIHLSPACLLSGVASLLGLNDWALAFLAVSGAIFLALVGAARWITVSGFSPMWGAFTFPLAAFASALFLQGFDVTGTIVLVLALGLVPLVLFRVLKAWAGGSLAARTNAAEA</sequence>
<evidence type="ECO:0000313" key="7">
    <source>
        <dbReference type="Proteomes" id="UP000244224"/>
    </source>
</evidence>
<dbReference type="Proteomes" id="UP000244224">
    <property type="component" value="Unassembled WGS sequence"/>
</dbReference>
<organism evidence="6 7">
    <name type="scientific">Gemmobacter caeni</name>
    <dbReference type="NCBI Taxonomy" id="589035"/>
    <lineage>
        <taxon>Bacteria</taxon>
        <taxon>Pseudomonadati</taxon>
        <taxon>Pseudomonadota</taxon>
        <taxon>Alphaproteobacteria</taxon>
        <taxon>Rhodobacterales</taxon>
        <taxon>Paracoccaceae</taxon>
        <taxon>Gemmobacter</taxon>
    </lineage>
</organism>
<comment type="subcellular location">
    <subcellularLocation>
        <location evidence="1">Membrane</location>
        <topology evidence="1">Multi-pass membrane protein</topology>
    </subcellularLocation>
</comment>
<feature type="transmembrane region" description="Helical" evidence="5">
    <location>
        <begin position="300"/>
        <end position="317"/>
    </location>
</feature>
<feature type="transmembrane region" description="Helical" evidence="5">
    <location>
        <begin position="104"/>
        <end position="124"/>
    </location>
</feature>
<dbReference type="InterPro" id="IPR052951">
    <property type="entry name" value="Tellurite_res_ion_channel"/>
</dbReference>
<dbReference type="GO" id="GO:0046583">
    <property type="term" value="F:monoatomic cation efflux transmembrane transporter activity"/>
    <property type="evidence" value="ECO:0007669"/>
    <property type="project" value="TreeGrafter"/>
</dbReference>
<keyword evidence="4 5" id="KW-0472">Membrane</keyword>
<keyword evidence="2 5" id="KW-0812">Transmembrane</keyword>
<feature type="transmembrane region" description="Helical" evidence="5">
    <location>
        <begin position="245"/>
        <end position="263"/>
    </location>
</feature>
<feature type="transmembrane region" description="Helical" evidence="5">
    <location>
        <begin position="189"/>
        <end position="209"/>
    </location>
</feature>
<evidence type="ECO:0000256" key="2">
    <source>
        <dbReference type="ARBA" id="ARBA00022692"/>
    </source>
</evidence>
<evidence type="ECO:0000256" key="3">
    <source>
        <dbReference type="ARBA" id="ARBA00022989"/>
    </source>
</evidence>
<protein>
    <submittedName>
        <fullName evidence="6">Tellurite resistance protein</fullName>
    </submittedName>
</protein>
<evidence type="ECO:0000256" key="1">
    <source>
        <dbReference type="ARBA" id="ARBA00004141"/>
    </source>
</evidence>
<feature type="transmembrane region" description="Helical" evidence="5">
    <location>
        <begin position="66"/>
        <end position="84"/>
    </location>
</feature>
<keyword evidence="3 5" id="KW-1133">Transmembrane helix</keyword>
<feature type="transmembrane region" description="Helical" evidence="5">
    <location>
        <begin position="130"/>
        <end position="151"/>
    </location>
</feature>
<reference evidence="6 7" key="1">
    <citation type="submission" date="2018-04" db="EMBL/GenBank/DDBJ databases">
        <title>Genomic Encyclopedia of Archaeal and Bacterial Type Strains, Phase II (KMG-II): from individual species to whole genera.</title>
        <authorList>
            <person name="Goeker M."/>
        </authorList>
    </citation>
    <scope>NUCLEOTIDE SEQUENCE [LARGE SCALE GENOMIC DNA]</scope>
    <source>
        <strain evidence="6 7">DSM 21823</strain>
    </source>
</reference>
<dbReference type="PANTHER" id="PTHR37955">
    <property type="entry name" value="TELLURITE RESISTANCE PROTEIN TEHA"/>
    <property type="match status" value="1"/>
</dbReference>
<dbReference type="Pfam" id="PF03595">
    <property type="entry name" value="SLAC1"/>
    <property type="match status" value="1"/>
</dbReference>
<gene>
    <name evidence="6" type="ORF">C8N34_10185</name>
</gene>
<name>A0A2T6BAT8_9RHOB</name>
<dbReference type="GO" id="GO:0005886">
    <property type="term" value="C:plasma membrane"/>
    <property type="evidence" value="ECO:0007669"/>
    <property type="project" value="TreeGrafter"/>
</dbReference>
<dbReference type="RefSeq" id="WP_235451296.1">
    <property type="nucleotide sequence ID" value="NZ_QBKP01000001.1"/>
</dbReference>
<feature type="transmembrane region" description="Helical" evidence="5">
    <location>
        <begin position="221"/>
        <end position="239"/>
    </location>
</feature>
<evidence type="ECO:0000256" key="5">
    <source>
        <dbReference type="SAM" id="Phobius"/>
    </source>
</evidence>
<evidence type="ECO:0000313" key="6">
    <source>
        <dbReference type="EMBL" id="PTX53173.1"/>
    </source>
</evidence>
<feature type="transmembrane region" description="Helical" evidence="5">
    <location>
        <begin position="35"/>
        <end position="54"/>
    </location>
</feature>
<dbReference type="InterPro" id="IPR038665">
    <property type="entry name" value="Voltage-dep_anion_channel_sf"/>
</dbReference>
<feature type="transmembrane region" description="Helical" evidence="5">
    <location>
        <begin position="275"/>
        <end position="294"/>
    </location>
</feature>
<feature type="transmembrane region" description="Helical" evidence="5">
    <location>
        <begin position="163"/>
        <end position="183"/>
    </location>
</feature>
<dbReference type="CDD" id="cd09322">
    <property type="entry name" value="TDT_TehA_like"/>
    <property type="match status" value="1"/>
</dbReference>
<dbReference type="EMBL" id="QBKP01000001">
    <property type="protein sequence ID" value="PTX53173.1"/>
    <property type="molecule type" value="Genomic_DNA"/>
</dbReference>
<dbReference type="AlphaFoldDB" id="A0A2T6BAT8"/>
<dbReference type="PANTHER" id="PTHR37955:SF1">
    <property type="entry name" value="DEP DOMAIN-CONTAINING PROTEIN"/>
    <property type="match status" value="1"/>
</dbReference>
<dbReference type="Gene3D" id="1.50.10.150">
    <property type="entry name" value="Voltage-dependent anion channel"/>
    <property type="match status" value="1"/>
</dbReference>
<proteinExistence type="predicted"/>
<dbReference type="InterPro" id="IPR004695">
    <property type="entry name" value="SLAC1/Mae1/Ssu1/TehA"/>
</dbReference>
<comment type="caution">
    <text evidence="6">The sequence shown here is derived from an EMBL/GenBank/DDBJ whole genome shotgun (WGS) entry which is preliminary data.</text>
</comment>
<evidence type="ECO:0000256" key="4">
    <source>
        <dbReference type="ARBA" id="ARBA00023136"/>
    </source>
</evidence>